<comment type="caution">
    <text evidence="1">The sequence shown here is derived from an EMBL/GenBank/DDBJ whole genome shotgun (WGS) entry which is preliminary data.</text>
</comment>
<dbReference type="RefSeq" id="WP_214788617.1">
    <property type="nucleotide sequence ID" value="NZ_JANIEL010000035.1"/>
</dbReference>
<evidence type="ECO:0000313" key="1">
    <source>
        <dbReference type="EMBL" id="MFC7390014.1"/>
    </source>
</evidence>
<name>A0ABW2PLQ8_9BACL</name>
<dbReference type="EMBL" id="JBHTCE010000001">
    <property type="protein sequence ID" value="MFC7390014.1"/>
    <property type="molecule type" value="Genomic_DNA"/>
</dbReference>
<organism evidence="1 2">
    <name type="scientific">Exiguobacterium aestuarii</name>
    <dbReference type="NCBI Taxonomy" id="273527"/>
    <lineage>
        <taxon>Bacteria</taxon>
        <taxon>Bacillati</taxon>
        <taxon>Bacillota</taxon>
        <taxon>Bacilli</taxon>
        <taxon>Bacillales</taxon>
        <taxon>Bacillales Family XII. Incertae Sedis</taxon>
        <taxon>Exiguobacterium</taxon>
    </lineage>
</organism>
<gene>
    <name evidence="1" type="ORF">ACFQO8_07640</name>
</gene>
<reference evidence="2" key="1">
    <citation type="journal article" date="2019" name="Int. J. Syst. Evol. Microbiol.">
        <title>The Global Catalogue of Microorganisms (GCM) 10K type strain sequencing project: providing services to taxonomists for standard genome sequencing and annotation.</title>
        <authorList>
            <consortium name="The Broad Institute Genomics Platform"/>
            <consortium name="The Broad Institute Genome Sequencing Center for Infectious Disease"/>
            <person name="Wu L."/>
            <person name="Ma J."/>
        </authorList>
    </citation>
    <scope>NUCLEOTIDE SEQUENCE [LARGE SCALE GENOMIC DNA]</scope>
    <source>
        <strain evidence="2">CCUG 55590</strain>
    </source>
</reference>
<protein>
    <submittedName>
        <fullName evidence="1">DUF2487 family protein</fullName>
    </submittedName>
</protein>
<proteinExistence type="predicted"/>
<keyword evidence="2" id="KW-1185">Reference proteome</keyword>
<accession>A0ABW2PLQ8</accession>
<evidence type="ECO:0000313" key="2">
    <source>
        <dbReference type="Proteomes" id="UP001596439"/>
    </source>
</evidence>
<dbReference type="Pfam" id="PF10673">
    <property type="entry name" value="DUF2487"/>
    <property type="match status" value="1"/>
</dbReference>
<dbReference type="InterPro" id="IPR019615">
    <property type="entry name" value="DUF2487"/>
</dbReference>
<sequence length="146" mass="16215">MRFDSQGALRSIAERQYVDTLIVPLAELAFGEDMVRKAESYEVIHAVTVETERQLSGRTMLSPTISYTDVEAGVELAKDVVEKAETSGFSHVLFIASDVRFKPYELPILFVPPLALGAMTSDQAHTMVQNFATQVITELSSRWMAT</sequence>
<dbReference type="Proteomes" id="UP001596439">
    <property type="component" value="Unassembled WGS sequence"/>
</dbReference>